<evidence type="ECO:0000313" key="2">
    <source>
        <dbReference type="Proteomes" id="UP001063350"/>
    </source>
</evidence>
<proteinExistence type="predicted"/>
<organism evidence="1 2">
    <name type="scientific">Desulfolithobacter dissulfuricans</name>
    <dbReference type="NCBI Taxonomy" id="2795293"/>
    <lineage>
        <taxon>Bacteria</taxon>
        <taxon>Pseudomonadati</taxon>
        <taxon>Thermodesulfobacteriota</taxon>
        <taxon>Desulfobulbia</taxon>
        <taxon>Desulfobulbales</taxon>
        <taxon>Desulfobulbaceae</taxon>
        <taxon>Desulfolithobacter</taxon>
    </lineage>
</organism>
<keyword evidence="2" id="KW-1185">Reference proteome</keyword>
<dbReference type="EMBL" id="AP024233">
    <property type="protein sequence ID" value="BCO10836.1"/>
    <property type="molecule type" value="Genomic_DNA"/>
</dbReference>
<name>A0A915UBB1_9BACT</name>
<dbReference type="KEGG" id="ddu:GF1_32120"/>
<gene>
    <name evidence="1" type="ORF">GF1_32120</name>
</gene>
<sequence length="196" mass="22055">MAEIKSTMDLVMERAARMGKASSEELQQEEARKEGMRLAADYLAGKLASLAAELETKDPALQMIIRQGMIEGLMRNLSLPRDEIQKQRGDRAADGLVELSGGAGDIAAICQEMGHILGQYNQHRDQLRTQLEEQVRMQYEQLMGQQGAMPPGDMKLEATLQQKFQEEWARIENELSGQYNQALEQHKTVLKQRLGV</sequence>
<reference evidence="1" key="1">
    <citation type="submission" date="2020-12" db="EMBL/GenBank/DDBJ databases">
        <title>Desulfobium dissulfuricans gen. nov., sp. nov., a novel mesophilic, sulfate-reducing bacterium isolated from a deep-sea hydrothermal vent.</title>
        <authorList>
            <person name="Hashimoto Y."/>
            <person name="Tame A."/>
            <person name="Sawayama S."/>
            <person name="Miyazaki J."/>
            <person name="Takai K."/>
            <person name="Nakagawa S."/>
        </authorList>
    </citation>
    <scope>NUCLEOTIDE SEQUENCE</scope>
    <source>
        <strain evidence="1">GF1</strain>
    </source>
</reference>
<protein>
    <submittedName>
        <fullName evidence="1">Uncharacterized protein</fullName>
    </submittedName>
</protein>
<dbReference type="Proteomes" id="UP001063350">
    <property type="component" value="Chromosome"/>
</dbReference>
<dbReference type="AlphaFoldDB" id="A0A915UBB1"/>
<dbReference type="RefSeq" id="WP_267927548.1">
    <property type="nucleotide sequence ID" value="NZ_AP024233.1"/>
</dbReference>
<evidence type="ECO:0000313" key="1">
    <source>
        <dbReference type="EMBL" id="BCO10836.1"/>
    </source>
</evidence>
<accession>A0A915UBB1</accession>